<feature type="compositionally biased region" description="Polar residues" evidence="1">
    <location>
        <begin position="40"/>
        <end position="52"/>
    </location>
</feature>
<organism evidence="3 4">
    <name type="scientific">Cichlidogyrus casuarinus</name>
    <dbReference type="NCBI Taxonomy" id="1844966"/>
    <lineage>
        <taxon>Eukaryota</taxon>
        <taxon>Metazoa</taxon>
        <taxon>Spiralia</taxon>
        <taxon>Lophotrochozoa</taxon>
        <taxon>Platyhelminthes</taxon>
        <taxon>Monogenea</taxon>
        <taxon>Monopisthocotylea</taxon>
        <taxon>Dactylogyridea</taxon>
        <taxon>Ancyrocephalidae</taxon>
        <taxon>Cichlidogyrus</taxon>
    </lineage>
</organism>
<feature type="chain" id="PRO_5044789886" evidence="2">
    <location>
        <begin position="26"/>
        <end position="71"/>
    </location>
</feature>
<feature type="signal peptide" evidence="2">
    <location>
        <begin position="1"/>
        <end position="25"/>
    </location>
</feature>
<sequence>MKELCRHLLQFAVCIIAAMLEQSWSKNESREEPPPKLSVAPQTSSPGDSSTKAPVLQPLKKRRNLDELAFS</sequence>
<comment type="caution">
    <text evidence="3">The sequence shown here is derived from an EMBL/GenBank/DDBJ whole genome shotgun (WGS) entry which is preliminary data.</text>
</comment>
<evidence type="ECO:0000313" key="4">
    <source>
        <dbReference type="Proteomes" id="UP001626550"/>
    </source>
</evidence>
<evidence type="ECO:0000313" key="3">
    <source>
        <dbReference type="EMBL" id="KAL3316563.1"/>
    </source>
</evidence>
<keyword evidence="4" id="KW-1185">Reference proteome</keyword>
<feature type="region of interest" description="Disordered" evidence="1">
    <location>
        <begin position="24"/>
        <end position="71"/>
    </location>
</feature>
<evidence type="ECO:0000256" key="2">
    <source>
        <dbReference type="SAM" id="SignalP"/>
    </source>
</evidence>
<proteinExistence type="predicted"/>
<dbReference type="EMBL" id="JBJKFK010000519">
    <property type="protein sequence ID" value="KAL3316563.1"/>
    <property type="molecule type" value="Genomic_DNA"/>
</dbReference>
<protein>
    <submittedName>
        <fullName evidence="3">Uncharacterized protein</fullName>
    </submittedName>
</protein>
<accession>A0ABD2QAN9</accession>
<evidence type="ECO:0000256" key="1">
    <source>
        <dbReference type="SAM" id="MobiDB-lite"/>
    </source>
</evidence>
<reference evidence="3 4" key="1">
    <citation type="submission" date="2024-11" db="EMBL/GenBank/DDBJ databases">
        <title>Adaptive evolution of stress response genes in parasites aligns with host niche diversity.</title>
        <authorList>
            <person name="Hahn C."/>
            <person name="Resl P."/>
        </authorList>
    </citation>
    <scope>NUCLEOTIDE SEQUENCE [LARGE SCALE GENOMIC DNA]</scope>
    <source>
        <strain evidence="3">EGGRZ-B1_66</strain>
        <tissue evidence="3">Body</tissue>
    </source>
</reference>
<keyword evidence="2" id="KW-0732">Signal</keyword>
<dbReference type="Proteomes" id="UP001626550">
    <property type="component" value="Unassembled WGS sequence"/>
</dbReference>
<dbReference type="AlphaFoldDB" id="A0ABD2QAN9"/>
<gene>
    <name evidence="3" type="ORF">Ciccas_004782</name>
</gene>
<name>A0ABD2QAN9_9PLAT</name>